<dbReference type="AlphaFoldDB" id="A0A0F9P953"/>
<reference evidence="4" key="1">
    <citation type="journal article" date="2015" name="Nature">
        <title>Complex archaea that bridge the gap between prokaryotes and eukaryotes.</title>
        <authorList>
            <person name="Spang A."/>
            <person name="Saw J.H."/>
            <person name="Jorgensen S.L."/>
            <person name="Zaremba-Niedzwiedzka K."/>
            <person name="Martijn J."/>
            <person name="Lind A.E."/>
            <person name="van Eijk R."/>
            <person name="Schleper C."/>
            <person name="Guy L."/>
            <person name="Ettema T.J."/>
        </authorList>
    </citation>
    <scope>NUCLEOTIDE SEQUENCE</scope>
</reference>
<dbReference type="EMBL" id="LAZR01005732">
    <property type="protein sequence ID" value="KKM97565.1"/>
    <property type="molecule type" value="Genomic_DNA"/>
</dbReference>
<dbReference type="InterPro" id="IPR001173">
    <property type="entry name" value="Glyco_trans_2-like"/>
</dbReference>
<dbReference type="Pfam" id="PF13632">
    <property type="entry name" value="Glyco_trans_2_3"/>
    <property type="match status" value="1"/>
</dbReference>
<proteinExistence type="predicted"/>
<dbReference type="SUPFAM" id="SSF53448">
    <property type="entry name" value="Nucleotide-diphospho-sugar transferases"/>
    <property type="match status" value="1"/>
</dbReference>
<comment type="caution">
    <text evidence="4">The sequence shown here is derived from an EMBL/GenBank/DDBJ whole genome shotgun (WGS) entry which is preliminary data.</text>
</comment>
<gene>
    <name evidence="4" type="ORF">LCGC14_1166760</name>
</gene>
<dbReference type="Pfam" id="PF00535">
    <property type="entry name" value="Glycos_transf_2"/>
    <property type="match status" value="1"/>
</dbReference>
<evidence type="ECO:0000313" key="4">
    <source>
        <dbReference type="EMBL" id="KKM97565.1"/>
    </source>
</evidence>
<feature type="domain" description="Glycosyltransferase 2-like" evidence="2">
    <location>
        <begin position="13"/>
        <end position="153"/>
    </location>
</feature>
<feature type="transmembrane region" description="Helical" evidence="1">
    <location>
        <begin position="283"/>
        <end position="306"/>
    </location>
</feature>
<dbReference type="Gene3D" id="3.90.550.10">
    <property type="entry name" value="Spore Coat Polysaccharide Biosynthesis Protein SpsA, Chain A"/>
    <property type="match status" value="1"/>
</dbReference>
<organism evidence="4">
    <name type="scientific">marine sediment metagenome</name>
    <dbReference type="NCBI Taxonomy" id="412755"/>
    <lineage>
        <taxon>unclassified sequences</taxon>
        <taxon>metagenomes</taxon>
        <taxon>ecological metagenomes</taxon>
    </lineage>
</organism>
<evidence type="ECO:0000259" key="2">
    <source>
        <dbReference type="Pfam" id="PF00535"/>
    </source>
</evidence>
<feature type="domain" description="Glycosyltransferase 2-like" evidence="3">
    <location>
        <begin position="179"/>
        <end position="306"/>
    </location>
</feature>
<dbReference type="InterPro" id="IPR029044">
    <property type="entry name" value="Nucleotide-diphossugar_trans"/>
</dbReference>
<sequence>MQARVLNEMELEILILSYNTRELLRDCLDSVYQKIKGIEFEVMVIDNGSGDNSTEMIKTEFPQVKLIENRDNLGFARANNQAIRQSGARYLLLLNPDTSLANNSCCEMLRFMDEHPQVGILGCRLLNTDGTIQPSNSSFPNLFTEFLRIFQLKRLIPGLGLREKVGERLGGILGSTLREYFRVYWDSERIREVDWVSGACLLVRRKAVEDVGVLDESFFMYYEDADWCYRMRKAGWKTCYFPFFEIIHYVGKSDSQFNPSTFIERHKSMYHYFRKHQGMTAVFLLRLLIFSGFTLRWLGLLVIYPFSGEERQELGKKLYGYLKVMAIKGRSVGRANQ</sequence>
<evidence type="ECO:0000259" key="3">
    <source>
        <dbReference type="Pfam" id="PF13632"/>
    </source>
</evidence>
<evidence type="ECO:0000256" key="1">
    <source>
        <dbReference type="SAM" id="Phobius"/>
    </source>
</evidence>
<keyword evidence="1" id="KW-0812">Transmembrane</keyword>
<dbReference type="CDD" id="cd04186">
    <property type="entry name" value="GT_2_like_c"/>
    <property type="match status" value="1"/>
</dbReference>
<name>A0A0F9P953_9ZZZZ</name>
<accession>A0A0F9P953</accession>
<keyword evidence="1" id="KW-1133">Transmembrane helix</keyword>
<dbReference type="PANTHER" id="PTHR43179">
    <property type="entry name" value="RHAMNOSYLTRANSFERASE WBBL"/>
    <property type="match status" value="1"/>
</dbReference>
<keyword evidence="1" id="KW-0472">Membrane</keyword>
<dbReference type="PANTHER" id="PTHR43179:SF7">
    <property type="entry name" value="RHAMNOSYLTRANSFERASE WBBL"/>
    <property type="match status" value="1"/>
</dbReference>
<protein>
    <recommendedName>
        <fullName evidence="2 3">Glycosyltransferase 2-like domain-containing protein</fullName>
    </recommendedName>
</protein>